<evidence type="ECO:0000256" key="11">
    <source>
        <dbReference type="ARBA" id="ARBA00022741"/>
    </source>
</evidence>
<dbReference type="InterPro" id="IPR036945">
    <property type="entry name" value="DAGK_sf"/>
</dbReference>
<keyword evidence="18" id="KW-0594">Phospholipid biosynthesis</keyword>
<dbReference type="GO" id="GO:0004143">
    <property type="term" value="F:ATP-dependent diacylglycerol kinase activity"/>
    <property type="evidence" value="ECO:0007669"/>
    <property type="project" value="UniProtKB-EC"/>
</dbReference>
<evidence type="ECO:0000256" key="22">
    <source>
        <dbReference type="PIRSR" id="PIRSR600829-3"/>
    </source>
</evidence>
<comment type="catalytic activity">
    <reaction evidence="24">
        <text>a 1,2-diacyl-sn-glycerol + ATP = a 1,2-diacyl-sn-glycero-3-phosphate + ADP + H(+)</text>
        <dbReference type="Rhea" id="RHEA:10272"/>
        <dbReference type="ChEBI" id="CHEBI:15378"/>
        <dbReference type="ChEBI" id="CHEBI:17815"/>
        <dbReference type="ChEBI" id="CHEBI:30616"/>
        <dbReference type="ChEBI" id="CHEBI:58608"/>
        <dbReference type="ChEBI" id="CHEBI:456216"/>
        <dbReference type="EC" id="2.7.1.107"/>
    </reaction>
</comment>
<feature type="binding site" evidence="22">
    <location>
        <position position="40"/>
    </location>
    <ligand>
        <name>ATP</name>
        <dbReference type="ChEBI" id="CHEBI:30616"/>
    </ligand>
</feature>
<evidence type="ECO:0000256" key="15">
    <source>
        <dbReference type="ARBA" id="ARBA00022989"/>
    </source>
</evidence>
<keyword evidence="7 24" id="KW-0997">Cell inner membrane</keyword>
<feature type="binding site" evidence="21">
    <location>
        <position position="93"/>
    </location>
    <ligand>
        <name>substrate</name>
    </ligand>
</feature>
<reference evidence="25 26" key="1">
    <citation type="submission" date="2014-11" db="EMBL/GenBank/DDBJ databases">
        <title>Genomics and ecophysiology of heterotrophic nitrogen fixing bacteria isolated from estuarine surface water.</title>
        <authorList>
            <person name="Bentzon-Tilia M."/>
            <person name="Severin I."/>
            <person name="Hansen L.H."/>
            <person name="Riemann L."/>
        </authorList>
    </citation>
    <scope>NUCLEOTIDE SEQUENCE [LARGE SCALE GENOMIC DNA]</scope>
    <source>
        <strain evidence="25 26">BAL361</strain>
    </source>
</reference>
<keyword evidence="6" id="KW-0444">Lipid biosynthesis</keyword>
<dbReference type="PATRIC" id="fig|316.110.peg.172"/>
<gene>
    <name evidence="25" type="ORF">LO50_12215</name>
</gene>
<feature type="binding site" evidence="22">
    <location>
        <position position="100"/>
    </location>
    <ligand>
        <name>ATP</name>
        <dbReference type="ChEBI" id="CHEBI:30616"/>
    </ligand>
</feature>
<keyword evidence="13 22" id="KW-0067">ATP-binding</keyword>
<keyword evidence="19 24" id="KW-1208">Phospholipid metabolism</keyword>
<dbReference type="CDD" id="cd14264">
    <property type="entry name" value="DAGK_IM"/>
    <property type="match status" value="1"/>
</dbReference>
<evidence type="ECO:0000256" key="8">
    <source>
        <dbReference type="ARBA" id="ARBA00022679"/>
    </source>
</evidence>
<protein>
    <recommendedName>
        <fullName evidence="4 24">Diacylglycerol kinase</fullName>
        <ecNumber evidence="3 24">2.7.1.107</ecNumber>
    </recommendedName>
</protein>
<feature type="binding site" evidence="23">
    <location>
        <position position="52"/>
    </location>
    <ligand>
        <name>a divalent metal cation</name>
        <dbReference type="ChEBI" id="CHEBI:60240"/>
    </ligand>
</feature>
<feature type="transmembrane region" description="Helical" evidence="24">
    <location>
        <begin position="54"/>
        <end position="74"/>
    </location>
</feature>
<feature type="binding site" evidence="22">
    <location>
        <position position="52"/>
    </location>
    <ligand>
        <name>ATP</name>
        <dbReference type="ChEBI" id="CHEBI:30616"/>
    </ligand>
</feature>
<dbReference type="PANTHER" id="PTHR34299">
    <property type="entry name" value="DIACYLGLYCEROL KINASE"/>
    <property type="match status" value="1"/>
</dbReference>
<keyword evidence="8 24" id="KW-0808">Transferase</keyword>
<dbReference type="Pfam" id="PF01219">
    <property type="entry name" value="DAGK_prokar"/>
    <property type="match status" value="1"/>
</dbReference>
<evidence type="ECO:0000256" key="5">
    <source>
        <dbReference type="ARBA" id="ARBA00022475"/>
    </source>
</evidence>
<evidence type="ECO:0000256" key="13">
    <source>
        <dbReference type="ARBA" id="ARBA00022840"/>
    </source>
</evidence>
<evidence type="ECO:0000256" key="2">
    <source>
        <dbReference type="ARBA" id="ARBA00005967"/>
    </source>
</evidence>
<dbReference type="RefSeq" id="WP_003302061.1">
    <property type="nucleotide sequence ID" value="NZ_CP170500.1"/>
</dbReference>
<evidence type="ECO:0000256" key="24">
    <source>
        <dbReference type="RuleBase" id="RU363065"/>
    </source>
</evidence>
<keyword evidence="16 24" id="KW-0443">Lipid metabolism</keyword>
<evidence type="ECO:0000256" key="1">
    <source>
        <dbReference type="ARBA" id="ARBA00004429"/>
    </source>
</evidence>
<feature type="transmembrane region" description="Helical" evidence="24">
    <location>
        <begin position="123"/>
        <end position="141"/>
    </location>
</feature>
<comment type="function">
    <text evidence="24">Catalyzes the ATP-dependent phosphorylation of sn-l,2-diacylglycerol (DAG) to phosphatidic acid. Involved in the recycling of diacylglycerol produced as a by-product during membrane-derived oligosaccharide (MDO) biosynthesis.</text>
</comment>
<evidence type="ECO:0000256" key="3">
    <source>
        <dbReference type="ARBA" id="ARBA00012133"/>
    </source>
</evidence>
<comment type="cofactor">
    <cofactor evidence="23">
        <name>Mg(2+)</name>
        <dbReference type="ChEBI" id="CHEBI:18420"/>
    </cofactor>
    <text evidence="23">Mn(2+), Zn(2+), Cd(2+) and Co(2+) support activity to lesser extents.</text>
</comment>
<evidence type="ECO:0000256" key="23">
    <source>
        <dbReference type="PIRSR" id="PIRSR600829-4"/>
    </source>
</evidence>
<feature type="binding site" evidence="21">
    <location>
        <position position="79"/>
    </location>
    <ligand>
        <name>substrate</name>
    </ligand>
</feature>
<dbReference type="InterPro" id="IPR000829">
    <property type="entry name" value="DAGK"/>
</dbReference>
<accession>A0A0D7E878</accession>
<name>A0A0D7E878_STUST</name>
<evidence type="ECO:0000256" key="14">
    <source>
        <dbReference type="ARBA" id="ARBA00022842"/>
    </source>
</evidence>
<feature type="active site" description="Proton acceptor" evidence="20">
    <location>
        <position position="93"/>
    </location>
</feature>
<evidence type="ECO:0000256" key="21">
    <source>
        <dbReference type="PIRSR" id="PIRSR600829-2"/>
    </source>
</evidence>
<dbReference type="Proteomes" id="UP000032439">
    <property type="component" value="Unassembled WGS sequence"/>
</dbReference>
<comment type="caution">
    <text evidence="25">The sequence shown here is derived from an EMBL/GenBank/DDBJ whole genome shotgun (WGS) entry which is preliminary data.</text>
</comment>
<evidence type="ECO:0000256" key="18">
    <source>
        <dbReference type="ARBA" id="ARBA00023209"/>
    </source>
</evidence>
<evidence type="ECO:0000256" key="19">
    <source>
        <dbReference type="ARBA" id="ARBA00023264"/>
    </source>
</evidence>
<evidence type="ECO:0000313" key="26">
    <source>
        <dbReference type="Proteomes" id="UP000032439"/>
    </source>
</evidence>
<dbReference type="InterPro" id="IPR033718">
    <property type="entry name" value="DAGK_prok"/>
</dbReference>
<feature type="binding site" evidence="22">
    <location>
        <begin position="109"/>
        <end position="111"/>
    </location>
    <ligand>
        <name>ATP</name>
        <dbReference type="ChEBI" id="CHEBI:30616"/>
    </ligand>
</feature>
<organism evidence="25 26">
    <name type="scientific">Stutzerimonas stutzeri</name>
    <name type="common">Pseudomonas stutzeri</name>
    <dbReference type="NCBI Taxonomy" id="316"/>
    <lineage>
        <taxon>Bacteria</taxon>
        <taxon>Pseudomonadati</taxon>
        <taxon>Pseudomonadota</taxon>
        <taxon>Gammaproteobacteria</taxon>
        <taxon>Pseudomonadales</taxon>
        <taxon>Pseudomonadaceae</taxon>
        <taxon>Stutzerimonas</taxon>
    </lineage>
</organism>
<keyword evidence="17 24" id="KW-0472">Membrane</keyword>
<evidence type="ECO:0000256" key="16">
    <source>
        <dbReference type="ARBA" id="ARBA00023098"/>
    </source>
</evidence>
<keyword evidence="9 24" id="KW-0812">Transmembrane</keyword>
<dbReference type="AlphaFoldDB" id="A0A0D7E878"/>
<feature type="binding site" evidence="21">
    <location>
        <position position="33"/>
    </location>
    <ligand>
        <name>substrate</name>
    </ligand>
</feature>
<keyword evidence="14 23" id="KW-0460">Magnesium</keyword>
<evidence type="ECO:0000256" key="17">
    <source>
        <dbReference type="ARBA" id="ARBA00023136"/>
    </source>
</evidence>
<evidence type="ECO:0000256" key="10">
    <source>
        <dbReference type="ARBA" id="ARBA00022723"/>
    </source>
</evidence>
<dbReference type="Gene3D" id="1.10.287.3610">
    <property type="match status" value="1"/>
</dbReference>
<dbReference type="PROSITE" id="PS01069">
    <property type="entry name" value="DAGK_PROKAR"/>
    <property type="match status" value="1"/>
</dbReference>
<dbReference type="EMBL" id="JXXD01000111">
    <property type="protein sequence ID" value="KIZ35732.1"/>
    <property type="molecule type" value="Genomic_DNA"/>
</dbReference>
<keyword evidence="11 22" id="KW-0547">Nucleotide-binding</keyword>
<evidence type="ECO:0000256" key="6">
    <source>
        <dbReference type="ARBA" id="ARBA00022516"/>
    </source>
</evidence>
<proteinExistence type="inferred from homology"/>
<evidence type="ECO:0000256" key="20">
    <source>
        <dbReference type="PIRSR" id="PIRSR600829-1"/>
    </source>
</evidence>
<feature type="binding site" evidence="22">
    <location>
        <begin position="118"/>
        <end position="119"/>
    </location>
    <ligand>
        <name>ATP</name>
        <dbReference type="ChEBI" id="CHEBI:30616"/>
    </ligand>
</feature>
<evidence type="ECO:0000256" key="12">
    <source>
        <dbReference type="ARBA" id="ARBA00022777"/>
    </source>
</evidence>
<dbReference type="GO" id="GO:0005886">
    <property type="term" value="C:plasma membrane"/>
    <property type="evidence" value="ECO:0007669"/>
    <property type="project" value="UniProtKB-SubCell"/>
</dbReference>
<keyword evidence="15 24" id="KW-1133">Transmembrane helix</keyword>
<evidence type="ECO:0000256" key="4">
    <source>
        <dbReference type="ARBA" id="ARBA00017575"/>
    </source>
</evidence>
<comment type="subcellular location">
    <subcellularLocation>
        <location evidence="1 24">Cell inner membrane</location>
        <topology evidence="1 24">Multi-pass membrane protein</topology>
    </subcellularLocation>
</comment>
<dbReference type="EC" id="2.7.1.107" evidence="3 24"/>
<comment type="similarity">
    <text evidence="2 24">Belongs to the bacterial diacylglycerol kinase family.</text>
</comment>
<keyword evidence="12 24" id="KW-0418">Kinase</keyword>
<feature type="binding site" evidence="22">
    <location>
        <position position="33"/>
    </location>
    <ligand>
        <name>ATP</name>
        <dbReference type="ChEBI" id="CHEBI:30616"/>
    </ligand>
</feature>
<evidence type="ECO:0000256" key="9">
    <source>
        <dbReference type="ARBA" id="ARBA00022692"/>
    </source>
</evidence>
<dbReference type="GO" id="GO:0006654">
    <property type="term" value="P:phosphatidic acid biosynthetic process"/>
    <property type="evidence" value="ECO:0007669"/>
    <property type="project" value="InterPro"/>
</dbReference>
<evidence type="ECO:0000256" key="7">
    <source>
        <dbReference type="ARBA" id="ARBA00022519"/>
    </source>
</evidence>
<dbReference type="PANTHER" id="PTHR34299:SF1">
    <property type="entry name" value="DIACYLGLYCEROL KINASE"/>
    <property type="match status" value="1"/>
</dbReference>
<sequence length="142" mass="14980">MSSEPTCAATDTVASVDVPADGAALKGRSGLARIWYASGYSAAGLKAAYRGEAAFRQLVLLNLLLIPLAFLFDVSRVERAVLIAVVFLGLIVELLNSAIEATVDRISFELHPLAKQAKDMGSAAQLLALCLIGLVWAVILIP</sequence>
<feature type="transmembrane region" description="Helical" evidence="24">
    <location>
        <begin position="81"/>
        <end position="103"/>
    </location>
</feature>
<dbReference type="GO" id="GO:0046872">
    <property type="term" value="F:metal ion binding"/>
    <property type="evidence" value="ECO:0007669"/>
    <property type="project" value="UniProtKB-KW"/>
</dbReference>
<feature type="binding site" evidence="21">
    <location>
        <position position="122"/>
    </location>
    <ligand>
        <name>substrate</name>
    </ligand>
</feature>
<evidence type="ECO:0000313" key="25">
    <source>
        <dbReference type="EMBL" id="KIZ35732.1"/>
    </source>
</evidence>
<keyword evidence="5" id="KW-1003">Cell membrane</keyword>
<keyword evidence="10 23" id="KW-0479">Metal-binding</keyword>
<dbReference type="GO" id="GO:0005524">
    <property type="term" value="F:ATP binding"/>
    <property type="evidence" value="ECO:0007669"/>
    <property type="project" value="UniProtKB-KW"/>
</dbReference>
<feature type="binding site" evidence="23">
    <location>
        <position position="100"/>
    </location>
    <ligand>
        <name>a divalent metal cation</name>
        <dbReference type="ChEBI" id="CHEBI:60240"/>
    </ligand>
</feature>